<protein>
    <recommendedName>
        <fullName evidence="5">Major facilitator superfamily associated domain-containing protein</fullName>
    </recommendedName>
</protein>
<dbReference type="OrthoDB" id="78663at2759"/>
<evidence type="ECO:0000313" key="3">
    <source>
        <dbReference type="EMBL" id="PVD20882.1"/>
    </source>
</evidence>
<gene>
    <name evidence="3" type="ORF">C0Q70_19045</name>
</gene>
<proteinExistence type="inferred from homology"/>
<dbReference type="SUPFAM" id="SSF103473">
    <property type="entry name" value="MFS general substrate transporter"/>
    <property type="match status" value="1"/>
</dbReference>
<evidence type="ECO:0000313" key="4">
    <source>
        <dbReference type="Proteomes" id="UP000245119"/>
    </source>
</evidence>
<keyword evidence="4" id="KW-1185">Reference proteome</keyword>
<feature type="transmembrane region" description="Helical" evidence="2">
    <location>
        <begin position="49"/>
        <end position="67"/>
    </location>
</feature>
<keyword evidence="2" id="KW-1133">Transmembrane helix</keyword>
<accession>A0A2T7NIA5</accession>
<comment type="similarity">
    <text evidence="1">Belongs to the unc-93 family.</text>
</comment>
<dbReference type="STRING" id="400727.A0A2T7NIA5"/>
<dbReference type="InterPro" id="IPR036259">
    <property type="entry name" value="MFS_trans_sf"/>
</dbReference>
<feature type="transmembrane region" description="Helical" evidence="2">
    <location>
        <begin position="349"/>
        <end position="372"/>
    </location>
</feature>
<feature type="transmembrane region" description="Helical" evidence="2">
    <location>
        <begin position="266"/>
        <end position="289"/>
    </location>
</feature>
<dbReference type="AlphaFoldDB" id="A0A2T7NIA5"/>
<name>A0A2T7NIA5_POMCA</name>
<sequence>MVDPTEEASRPKRVNFRHELLRYQSLRGHDLYGSEEELENKGQNIWRNFISQCSATFLAVFAVIPSRNLQTSIHMAHDLGKVSLCCMYASYIVGCFFSTLILQRFRAKCMLLSSLFFHILYSVSNVIPSAFTLLPASCLVGLCQPAFWSIQDCLLLGYGLKYSAMASLPPQSALRLFQTVTIITIHSAQILGNLLSSGLISASDFHCEEELDSAHHRHYLQGHNGTAAHRQHHGGKVLHNEKWTYTLPFIPIQTRRLTETSPSVNFYQLLTLIYLCMSVIAMGSVLIFFESPDVALQRRTLGWREKLRGVRKCLTDPRWLLLWFAACYIGFAQGMIICDISKGYGSDVFGCYIVGYMMVSFGTGNLLAILVLEKIKACGIHPLLLTAETRGPTSGPQCCQTCEERLDGGEDWSQWYLQWSWPPALLQLESSEKDCLMRPVLCHADENPGGSERLCHVTMPGDRRYNDRK</sequence>
<keyword evidence="2" id="KW-0812">Transmembrane</keyword>
<feature type="transmembrane region" description="Helical" evidence="2">
    <location>
        <begin position="79"/>
        <end position="102"/>
    </location>
</feature>
<evidence type="ECO:0008006" key="5">
    <source>
        <dbReference type="Google" id="ProtNLM"/>
    </source>
</evidence>
<dbReference type="Proteomes" id="UP000245119">
    <property type="component" value="Linkage Group LG12"/>
</dbReference>
<reference evidence="3 4" key="1">
    <citation type="submission" date="2018-04" db="EMBL/GenBank/DDBJ databases">
        <title>The genome of golden apple snail Pomacea canaliculata provides insight into stress tolerance and invasive adaptation.</title>
        <authorList>
            <person name="Liu C."/>
            <person name="Liu B."/>
            <person name="Ren Y."/>
            <person name="Zhang Y."/>
            <person name="Wang H."/>
            <person name="Li S."/>
            <person name="Jiang F."/>
            <person name="Yin L."/>
            <person name="Zhang G."/>
            <person name="Qian W."/>
            <person name="Fan W."/>
        </authorList>
    </citation>
    <scope>NUCLEOTIDE SEQUENCE [LARGE SCALE GENOMIC DNA]</scope>
    <source>
        <strain evidence="3">SZHN2017</strain>
        <tissue evidence="3">Muscle</tissue>
    </source>
</reference>
<comment type="caution">
    <text evidence="3">The sequence shown here is derived from an EMBL/GenBank/DDBJ whole genome shotgun (WGS) entry which is preliminary data.</text>
</comment>
<evidence type="ECO:0000256" key="2">
    <source>
        <dbReference type="SAM" id="Phobius"/>
    </source>
</evidence>
<dbReference type="PANTHER" id="PTHR19444:SF13">
    <property type="entry name" value="PROTEIN UNC-93 HOMOLOG A"/>
    <property type="match status" value="1"/>
</dbReference>
<dbReference type="PANTHER" id="PTHR19444">
    <property type="entry name" value="UNC-93 RELATED"/>
    <property type="match status" value="1"/>
</dbReference>
<dbReference type="InterPro" id="IPR051951">
    <property type="entry name" value="UNC-93_regulatory"/>
</dbReference>
<evidence type="ECO:0000256" key="1">
    <source>
        <dbReference type="ARBA" id="ARBA00009172"/>
    </source>
</evidence>
<feature type="transmembrane region" description="Helical" evidence="2">
    <location>
        <begin position="109"/>
        <end position="127"/>
    </location>
</feature>
<feature type="transmembrane region" description="Helical" evidence="2">
    <location>
        <begin position="319"/>
        <end position="337"/>
    </location>
</feature>
<keyword evidence="2" id="KW-0472">Membrane</keyword>
<dbReference type="EMBL" id="PZQS01000012">
    <property type="protein sequence ID" value="PVD20882.1"/>
    <property type="molecule type" value="Genomic_DNA"/>
</dbReference>
<organism evidence="3 4">
    <name type="scientific">Pomacea canaliculata</name>
    <name type="common">Golden apple snail</name>
    <dbReference type="NCBI Taxonomy" id="400727"/>
    <lineage>
        <taxon>Eukaryota</taxon>
        <taxon>Metazoa</taxon>
        <taxon>Spiralia</taxon>
        <taxon>Lophotrochozoa</taxon>
        <taxon>Mollusca</taxon>
        <taxon>Gastropoda</taxon>
        <taxon>Caenogastropoda</taxon>
        <taxon>Architaenioglossa</taxon>
        <taxon>Ampullarioidea</taxon>
        <taxon>Ampullariidae</taxon>
        <taxon>Pomacea</taxon>
    </lineage>
</organism>